<evidence type="ECO:0000313" key="1">
    <source>
        <dbReference type="EMBL" id="KAK3577986.1"/>
    </source>
</evidence>
<reference evidence="1" key="1">
    <citation type="journal article" date="2021" name="Genome Biol. Evol.">
        <title>A High-Quality Reference Genome for a Parasitic Bivalve with Doubly Uniparental Inheritance (Bivalvia: Unionida).</title>
        <authorList>
            <person name="Smith C.H."/>
        </authorList>
    </citation>
    <scope>NUCLEOTIDE SEQUENCE</scope>
    <source>
        <strain evidence="1">CHS0354</strain>
    </source>
</reference>
<reference evidence="1" key="2">
    <citation type="journal article" date="2021" name="Genome Biol. Evol.">
        <title>Developing a high-quality reference genome for a parasitic bivalve with doubly uniparental inheritance (Bivalvia: Unionida).</title>
        <authorList>
            <person name="Smith C.H."/>
        </authorList>
    </citation>
    <scope>NUCLEOTIDE SEQUENCE</scope>
    <source>
        <strain evidence="1">CHS0354</strain>
        <tissue evidence="1">Mantle</tissue>
    </source>
</reference>
<evidence type="ECO:0000313" key="2">
    <source>
        <dbReference type="Proteomes" id="UP001195483"/>
    </source>
</evidence>
<dbReference type="AlphaFoldDB" id="A0AAE0RR36"/>
<gene>
    <name evidence="1" type="ORF">CHS0354_013648</name>
</gene>
<sequence>MTREAAMIEIDQYITWQGQACGYRIGELKIKELRQKATQELGPYFDLPEFHYIIFSNGPMPLRVLENLIDNWMTDVKLSASEVT</sequence>
<reference evidence="1" key="3">
    <citation type="submission" date="2023-05" db="EMBL/GenBank/DDBJ databases">
        <authorList>
            <person name="Smith C.H."/>
        </authorList>
    </citation>
    <scope>NUCLEOTIDE SEQUENCE</scope>
    <source>
        <strain evidence="1">CHS0354</strain>
        <tissue evidence="1">Mantle</tissue>
    </source>
</reference>
<organism evidence="1 2">
    <name type="scientific">Potamilus streckersoni</name>
    <dbReference type="NCBI Taxonomy" id="2493646"/>
    <lineage>
        <taxon>Eukaryota</taxon>
        <taxon>Metazoa</taxon>
        <taxon>Spiralia</taxon>
        <taxon>Lophotrochozoa</taxon>
        <taxon>Mollusca</taxon>
        <taxon>Bivalvia</taxon>
        <taxon>Autobranchia</taxon>
        <taxon>Heteroconchia</taxon>
        <taxon>Palaeoheterodonta</taxon>
        <taxon>Unionida</taxon>
        <taxon>Unionoidea</taxon>
        <taxon>Unionidae</taxon>
        <taxon>Ambleminae</taxon>
        <taxon>Lampsilini</taxon>
        <taxon>Potamilus</taxon>
    </lineage>
</organism>
<accession>A0AAE0RR36</accession>
<dbReference type="PANTHER" id="PTHR33361">
    <property type="entry name" value="GLR0591 PROTEIN"/>
    <property type="match status" value="1"/>
</dbReference>
<dbReference type="Pfam" id="PF05960">
    <property type="entry name" value="DUF885"/>
    <property type="match status" value="1"/>
</dbReference>
<name>A0AAE0RR36_9BIVA</name>
<protein>
    <submittedName>
        <fullName evidence="1">Uncharacterized protein</fullName>
    </submittedName>
</protein>
<dbReference type="Proteomes" id="UP001195483">
    <property type="component" value="Unassembled WGS sequence"/>
</dbReference>
<proteinExistence type="predicted"/>
<dbReference type="EMBL" id="JAEAOA010000827">
    <property type="protein sequence ID" value="KAK3577986.1"/>
    <property type="molecule type" value="Genomic_DNA"/>
</dbReference>
<dbReference type="PANTHER" id="PTHR33361:SF2">
    <property type="entry name" value="DUF885 DOMAIN-CONTAINING PROTEIN"/>
    <property type="match status" value="1"/>
</dbReference>
<keyword evidence="2" id="KW-1185">Reference proteome</keyword>
<comment type="caution">
    <text evidence="1">The sequence shown here is derived from an EMBL/GenBank/DDBJ whole genome shotgun (WGS) entry which is preliminary data.</text>
</comment>
<dbReference type="InterPro" id="IPR010281">
    <property type="entry name" value="DUF885"/>
</dbReference>